<keyword evidence="2" id="KW-1185">Reference proteome</keyword>
<proteinExistence type="predicted"/>
<dbReference type="EMBL" id="JAIWYP010000003">
    <property type="protein sequence ID" value="KAH3845743.1"/>
    <property type="molecule type" value="Genomic_DNA"/>
</dbReference>
<evidence type="ECO:0000313" key="1">
    <source>
        <dbReference type="EMBL" id="KAH3845743.1"/>
    </source>
</evidence>
<reference evidence="1" key="2">
    <citation type="submission" date="2020-11" db="EMBL/GenBank/DDBJ databases">
        <authorList>
            <person name="McCartney M.A."/>
            <person name="Auch B."/>
            <person name="Kono T."/>
            <person name="Mallez S."/>
            <person name="Becker A."/>
            <person name="Gohl D.M."/>
            <person name="Silverstein K.A.T."/>
            <person name="Koren S."/>
            <person name="Bechman K.B."/>
            <person name="Herman A."/>
            <person name="Abrahante J.E."/>
            <person name="Garbe J."/>
        </authorList>
    </citation>
    <scope>NUCLEOTIDE SEQUENCE</scope>
    <source>
        <strain evidence="1">Duluth1</strain>
        <tissue evidence="1">Whole animal</tissue>
    </source>
</reference>
<gene>
    <name evidence="1" type="ORF">DPMN_088029</name>
</gene>
<comment type="caution">
    <text evidence="1">The sequence shown here is derived from an EMBL/GenBank/DDBJ whole genome shotgun (WGS) entry which is preliminary data.</text>
</comment>
<reference evidence="1" key="1">
    <citation type="journal article" date="2019" name="bioRxiv">
        <title>The Genome of the Zebra Mussel, Dreissena polymorpha: A Resource for Invasive Species Research.</title>
        <authorList>
            <person name="McCartney M.A."/>
            <person name="Auch B."/>
            <person name="Kono T."/>
            <person name="Mallez S."/>
            <person name="Zhang Y."/>
            <person name="Obille A."/>
            <person name="Becker A."/>
            <person name="Abrahante J.E."/>
            <person name="Garbe J."/>
            <person name="Badalamenti J.P."/>
            <person name="Herman A."/>
            <person name="Mangelson H."/>
            <person name="Liachko I."/>
            <person name="Sullivan S."/>
            <person name="Sone E.D."/>
            <person name="Koren S."/>
            <person name="Silverstein K.A.T."/>
            <person name="Beckman K.B."/>
            <person name="Gohl D.M."/>
        </authorList>
    </citation>
    <scope>NUCLEOTIDE SEQUENCE</scope>
    <source>
        <strain evidence="1">Duluth1</strain>
        <tissue evidence="1">Whole animal</tissue>
    </source>
</reference>
<dbReference type="Proteomes" id="UP000828390">
    <property type="component" value="Unassembled WGS sequence"/>
</dbReference>
<evidence type="ECO:0000313" key="2">
    <source>
        <dbReference type="Proteomes" id="UP000828390"/>
    </source>
</evidence>
<dbReference type="AlphaFoldDB" id="A0A9D4QWR3"/>
<sequence>MLKPKFCKTFEDYVKSVFLPYIDNQLKTCSRVDVVWDEFCEDSLKASTRGKRGKVIRRRIQTESAILGNWESFLRIDDKKTELFTYLDEQLSTFKAADDI</sequence>
<accession>A0A9D4QWR3</accession>
<name>A0A9D4QWR3_DREPO</name>
<protein>
    <submittedName>
        <fullName evidence="1">Uncharacterized protein</fullName>
    </submittedName>
</protein>
<organism evidence="1 2">
    <name type="scientific">Dreissena polymorpha</name>
    <name type="common">Zebra mussel</name>
    <name type="synonym">Mytilus polymorpha</name>
    <dbReference type="NCBI Taxonomy" id="45954"/>
    <lineage>
        <taxon>Eukaryota</taxon>
        <taxon>Metazoa</taxon>
        <taxon>Spiralia</taxon>
        <taxon>Lophotrochozoa</taxon>
        <taxon>Mollusca</taxon>
        <taxon>Bivalvia</taxon>
        <taxon>Autobranchia</taxon>
        <taxon>Heteroconchia</taxon>
        <taxon>Euheterodonta</taxon>
        <taxon>Imparidentia</taxon>
        <taxon>Neoheterodontei</taxon>
        <taxon>Myida</taxon>
        <taxon>Dreissenoidea</taxon>
        <taxon>Dreissenidae</taxon>
        <taxon>Dreissena</taxon>
    </lineage>
</organism>